<name>A0ABT7S4K0_9CELL</name>
<evidence type="ECO:0000256" key="3">
    <source>
        <dbReference type="ARBA" id="ARBA00019015"/>
    </source>
</evidence>
<protein>
    <recommendedName>
        <fullName evidence="3 5">Flagellar hook protein FlgE</fullName>
    </recommendedName>
</protein>
<evidence type="ECO:0000256" key="5">
    <source>
        <dbReference type="RuleBase" id="RU362116"/>
    </source>
</evidence>
<evidence type="ECO:0000259" key="7">
    <source>
        <dbReference type="Pfam" id="PF06429"/>
    </source>
</evidence>
<evidence type="ECO:0000256" key="1">
    <source>
        <dbReference type="ARBA" id="ARBA00004117"/>
    </source>
</evidence>
<feature type="domain" description="Flagellar basal-body/hook protein C-terminal" evidence="7">
    <location>
        <begin position="346"/>
        <end position="390"/>
    </location>
</feature>
<dbReference type="Pfam" id="PF00460">
    <property type="entry name" value="Flg_bb_rod"/>
    <property type="match status" value="1"/>
</dbReference>
<keyword evidence="11" id="KW-1185">Reference proteome</keyword>
<dbReference type="PANTHER" id="PTHR30435:SF1">
    <property type="entry name" value="FLAGELLAR HOOK PROTEIN FLGE"/>
    <property type="match status" value="1"/>
</dbReference>
<dbReference type="InterPro" id="IPR037058">
    <property type="entry name" value="Falgellar_hook_FlgE_sf"/>
</dbReference>
<comment type="caution">
    <text evidence="10">The sequence shown here is derived from an EMBL/GenBank/DDBJ whole genome shotgun (WGS) entry which is preliminary data.</text>
</comment>
<dbReference type="Gene3D" id="2.60.98.20">
    <property type="entry name" value="Flagellar hook protein FlgE"/>
    <property type="match status" value="1"/>
</dbReference>
<dbReference type="SUPFAM" id="SSF117143">
    <property type="entry name" value="Flagellar hook protein flgE"/>
    <property type="match status" value="1"/>
</dbReference>
<evidence type="ECO:0000313" key="10">
    <source>
        <dbReference type="EMBL" id="MDM7830551.1"/>
    </source>
</evidence>
<organism evidence="10 11">
    <name type="scientific">Cellulomonas edaphi</name>
    <dbReference type="NCBI Taxonomy" id="3053468"/>
    <lineage>
        <taxon>Bacteria</taxon>
        <taxon>Bacillati</taxon>
        <taxon>Actinomycetota</taxon>
        <taxon>Actinomycetes</taxon>
        <taxon>Micrococcales</taxon>
        <taxon>Cellulomonadaceae</taxon>
        <taxon>Cellulomonas</taxon>
    </lineage>
</organism>
<evidence type="ECO:0000256" key="2">
    <source>
        <dbReference type="ARBA" id="ARBA00009677"/>
    </source>
</evidence>
<comment type="similarity">
    <text evidence="2 5">Belongs to the flagella basal body rod proteins family.</text>
</comment>
<feature type="domain" description="Flagellar hook protein FlgE/F/G-like D1" evidence="9">
    <location>
        <begin position="95"/>
        <end position="157"/>
    </location>
</feature>
<gene>
    <name evidence="10" type="ORF">QRT05_04340</name>
</gene>
<proteinExistence type="inferred from homology"/>
<dbReference type="InterPro" id="IPR011491">
    <property type="entry name" value="FlgE_D2"/>
</dbReference>
<keyword evidence="10" id="KW-0282">Flagellum</keyword>
<dbReference type="Pfam" id="PF06429">
    <property type="entry name" value="Flg_bbr_C"/>
    <property type="match status" value="1"/>
</dbReference>
<comment type="subcellular location">
    <subcellularLocation>
        <location evidence="1 5">Bacterial flagellum basal body</location>
    </subcellularLocation>
</comment>
<dbReference type="InterPro" id="IPR001444">
    <property type="entry name" value="Flag_bb_rod_N"/>
</dbReference>
<dbReference type="Proteomes" id="UP001321453">
    <property type="component" value="Unassembled WGS sequence"/>
</dbReference>
<keyword evidence="10" id="KW-0966">Cell projection</keyword>
<dbReference type="Pfam" id="PF22692">
    <property type="entry name" value="LlgE_F_G_D1"/>
    <property type="match status" value="1"/>
</dbReference>
<feature type="domain" description="Flagellar basal body rod protein N-terminal" evidence="6">
    <location>
        <begin position="8"/>
        <end position="35"/>
    </location>
</feature>
<comment type="function">
    <text evidence="5">A flexible structure which links the flagellar filament to the drive apparatus in the basal body.</text>
</comment>
<dbReference type="InterPro" id="IPR037925">
    <property type="entry name" value="FlgE/F/G-like"/>
</dbReference>
<evidence type="ECO:0000259" key="8">
    <source>
        <dbReference type="Pfam" id="PF07559"/>
    </source>
</evidence>
<dbReference type="PANTHER" id="PTHR30435">
    <property type="entry name" value="FLAGELLAR PROTEIN"/>
    <property type="match status" value="1"/>
</dbReference>
<evidence type="ECO:0000256" key="4">
    <source>
        <dbReference type="ARBA" id="ARBA00023143"/>
    </source>
</evidence>
<dbReference type="EMBL" id="JAUCGR010000001">
    <property type="protein sequence ID" value="MDM7830551.1"/>
    <property type="molecule type" value="Genomic_DNA"/>
</dbReference>
<dbReference type="Pfam" id="PF07559">
    <property type="entry name" value="FlgE_D2"/>
    <property type="match status" value="1"/>
</dbReference>
<dbReference type="InterPro" id="IPR010930">
    <property type="entry name" value="Flg_bb/hook_C_dom"/>
</dbReference>
<keyword evidence="4 5" id="KW-0975">Bacterial flagellum</keyword>
<dbReference type="InterPro" id="IPR020013">
    <property type="entry name" value="Flagellar_FlgE/F/G"/>
</dbReference>
<dbReference type="RefSeq" id="WP_289445609.1">
    <property type="nucleotide sequence ID" value="NZ_JAUCGR010000001.1"/>
</dbReference>
<sequence>MLRSLFSGISGLRSHQTMLDVTGNNIANVNTTGFKSSQVQFQDTLSQVLINAGGAQGGVGGTNPAQVGLGVRVAGITTSFSQGASQSTGRSTDMMIQGDGFFTVRKGNETFYTRAGSFDFDATGQMVLPGEGALVQGWAAVNGVIDTNGPLTDLRVPAGTLMAAVASTKATYGGNLDSAAADGTVLNRTVDVYDSKGNERTLTLTFTKSAAGWTVGAGDGSATVPPAAMTFAADGSLTTPTTLSVGGVNVDISKLTGFSGLDTVKAQSQDGQPAGTLQSFSLGADGTITGAFSNGLKQTIGRIALGAFTNPAGLEKAGGSLFRTTVNSGEPAIGTAGTGGRGTLQGGALEMSNVDLSSEFTNLIVAQRGFQANSRVITTSDEVLQELVNLKR</sequence>
<evidence type="ECO:0000259" key="6">
    <source>
        <dbReference type="Pfam" id="PF00460"/>
    </source>
</evidence>
<evidence type="ECO:0000313" key="11">
    <source>
        <dbReference type="Proteomes" id="UP001321453"/>
    </source>
</evidence>
<evidence type="ECO:0000259" key="9">
    <source>
        <dbReference type="Pfam" id="PF22692"/>
    </source>
</evidence>
<dbReference type="InterPro" id="IPR053967">
    <property type="entry name" value="LlgE_F_G-like_D1"/>
</dbReference>
<reference evidence="10 11" key="1">
    <citation type="submission" date="2023-06" db="EMBL/GenBank/DDBJ databases">
        <title>Cellulomonas sp. MW9 Whole genome sequence.</title>
        <authorList>
            <person name="Park S."/>
        </authorList>
    </citation>
    <scope>NUCLEOTIDE SEQUENCE [LARGE SCALE GENOMIC DNA]</scope>
    <source>
        <strain evidence="10 11">MW9</strain>
    </source>
</reference>
<accession>A0ABT7S4K0</accession>
<feature type="domain" description="Flagellar hook protein FlgE D2" evidence="8">
    <location>
        <begin position="184"/>
        <end position="271"/>
    </location>
</feature>
<keyword evidence="10" id="KW-0969">Cilium</keyword>
<dbReference type="NCBIfam" id="TIGR03506">
    <property type="entry name" value="FlgEFG_subfam"/>
    <property type="match status" value="1"/>
</dbReference>